<name>R7TLZ5_CAPTE</name>
<proteinExistence type="predicted"/>
<accession>R7TLZ5</accession>
<evidence type="ECO:0000313" key="3">
    <source>
        <dbReference type="Proteomes" id="UP000014760"/>
    </source>
</evidence>
<reference evidence="3" key="1">
    <citation type="submission" date="2012-12" db="EMBL/GenBank/DDBJ databases">
        <authorList>
            <person name="Hellsten U."/>
            <person name="Grimwood J."/>
            <person name="Chapman J.A."/>
            <person name="Shapiro H."/>
            <person name="Aerts A."/>
            <person name="Otillar R.P."/>
            <person name="Terry A.Y."/>
            <person name="Boore J.L."/>
            <person name="Simakov O."/>
            <person name="Marletaz F."/>
            <person name="Cho S.-J."/>
            <person name="Edsinger-Gonzales E."/>
            <person name="Havlak P."/>
            <person name="Kuo D.-H."/>
            <person name="Larsson T."/>
            <person name="Lv J."/>
            <person name="Arendt D."/>
            <person name="Savage R."/>
            <person name="Osoegawa K."/>
            <person name="de Jong P."/>
            <person name="Lindberg D.R."/>
            <person name="Seaver E.C."/>
            <person name="Weisblat D.A."/>
            <person name="Putnam N.H."/>
            <person name="Grigoriev I.V."/>
            <person name="Rokhsar D.S."/>
        </authorList>
    </citation>
    <scope>NUCLEOTIDE SEQUENCE</scope>
    <source>
        <strain evidence="3">I ESC-2004</strain>
    </source>
</reference>
<sequence length="141" mass="15712">MINKLTLAAVQSLISDQTKMLVEKIRSLRLEVTSLKTPLATLTEKSAQQSTQTALSQSAYSESLSFADAMKKSVKAVLHEEKSKSEIIIKGLEEKDSGADDDPVHVEAHVCCEDRQEEQRQTQTTESIICQFVPTLKEQFN</sequence>
<dbReference type="EMBL" id="AMQN01012222">
    <property type="status" value="NOT_ANNOTATED_CDS"/>
    <property type="molecule type" value="Genomic_DNA"/>
</dbReference>
<reference evidence="1 3" key="2">
    <citation type="journal article" date="2013" name="Nature">
        <title>Insights into bilaterian evolution from three spiralian genomes.</title>
        <authorList>
            <person name="Simakov O."/>
            <person name="Marletaz F."/>
            <person name="Cho S.J."/>
            <person name="Edsinger-Gonzales E."/>
            <person name="Havlak P."/>
            <person name="Hellsten U."/>
            <person name="Kuo D.H."/>
            <person name="Larsson T."/>
            <person name="Lv J."/>
            <person name="Arendt D."/>
            <person name="Savage R."/>
            <person name="Osoegawa K."/>
            <person name="de Jong P."/>
            <person name="Grimwood J."/>
            <person name="Chapman J.A."/>
            <person name="Shapiro H."/>
            <person name="Aerts A."/>
            <person name="Otillar R.P."/>
            <person name="Terry A.Y."/>
            <person name="Boore J.L."/>
            <person name="Grigoriev I.V."/>
            <person name="Lindberg D.R."/>
            <person name="Seaver E.C."/>
            <person name="Weisblat D.A."/>
            <person name="Putnam N.H."/>
            <person name="Rokhsar D.S."/>
        </authorList>
    </citation>
    <scope>NUCLEOTIDE SEQUENCE</scope>
    <source>
        <strain evidence="1 3">I ESC-2004</strain>
    </source>
</reference>
<evidence type="ECO:0000313" key="2">
    <source>
        <dbReference type="EnsemblMetazoa" id="CapteP206282"/>
    </source>
</evidence>
<dbReference type="EMBL" id="KB309380">
    <property type="protein sequence ID" value="ELT94552.1"/>
    <property type="molecule type" value="Genomic_DNA"/>
</dbReference>
<keyword evidence="3" id="KW-1185">Reference proteome</keyword>
<protein>
    <submittedName>
        <fullName evidence="1 2">Uncharacterized protein</fullName>
    </submittedName>
</protein>
<dbReference type="EnsemblMetazoa" id="CapteT206282">
    <property type="protein sequence ID" value="CapteP206282"/>
    <property type="gene ID" value="CapteG206282"/>
</dbReference>
<organism evidence="1">
    <name type="scientific">Capitella teleta</name>
    <name type="common">Polychaete worm</name>
    <dbReference type="NCBI Taxonomy" id="283909"/>
    <lineage>
        <taxon>Eukaryota</taxon>
        <taxon>Metazoa</taxon>
        <taxon>Spiralia</taxon>
        <taxon>Lophotrochozoa</taxon>
        <taxon>Annelida</taxon>
        <taxon>Polychaeta</taxon>
        <taxon>Sedentaria</taxon>
        <taxon>Scolecida</taxon>
        <taxon>Capitellidae</taxon>
        <taxon>Capitella</taxon>
    </lineage>
</organism>
<dbReference type="HOGENOM" id="CLU_1827139_0_0_1"/>
<dbReference type="AlphaFoldDB" id="R7TLZ5"/>
<dbReference type="Proteomes" id="UP000014760">
    <property type="component" value="Unassembled WGS sequence"/>
</dbReference>
<reference evidence="2" key="3">
    <citation type="submission" date="2015-06" db="UniProtKB">
        <authorList>
            <consortium name="EnsemblMetazoa"/>
        </authorList>
    </citation>
    <scope>IDENTIFICATION</scope>
</reference>
<gene>
    <name evidence="1" type="ORF">CAPTEDRAFT_206282</name>
</gene>
<evidence type="ECO:0000313" key="1">
    <source>
        <dbReference type="EMBL" id="ELT94552.1"/>
    </source>
</evidence>